<dbReference type="RefSeq" id="WP_151179499.1">
    <property type="nucleotide sequence ID" value="NZ_CP042906.1"/>
</dbReference>
<sequence>MARNSRSGRTTTPVEVSQRSKIDKLRALRLSDEAARQAAGTWGEMSLGEITHQPSGEIFVYVWKGRALPELEKLPGKRTTVKRADEHALLTEWLLKHKMVGFEITLLAWSLSEAEAARLQQARLAEQSAAGLHVINAVPAAPQALAS</sequence>
<proteinExistence type="predicted"/>
<organism evidence="1 2">
    <name type="scientific">Hypericibacter terrae</name>
    <dbReference type="NCBI Taxonomy" id="2602015"/>
    <lineage>
        <taxon>Bacteria</taxon>
        <taxon>Pseudomonadati</taxon>
        <taxon>Pseudomonadota</taxon>
        <taxon>Alphaproteobacteria</taxon>
        <taxon>Rhodospirillales</taxon>
        <taxon>Dongiaceae</taxon>
        <taxon>Hypericibacter</taxon>
    </lineage>
</organism>
<evidence type="ECO:0000313" key="1">
    <source>
        <dbReference type="EMBL" id="QEX19438.1"/>
    </source>
</evidence>
<dbReference type="Proteomes" id="UP000326202">
    <property type="component" value="Chromosome"/>
</dbReference>
<dbReference type="OrthoDB" id="9852278at2"/>
<keyword evidence="2" id="KW-1185">Reference proteome</keyword>
<dbReference type="KEGG" id="htq:FRZ44_47520"/>
<reference evidence="1 2" key="1">
    <citation type="submission" date="2019-08" db="EMBL/GenBank/DDBJ databases">
        <title>Hyperibacter terrae gen. nov., sp. nov. and Hyperibacter viscosus sp. nov., two new members in the family Rhodospirillaceae isolated from the rhizosphere of Hypericum perforatum.</title>
        <authorList>
            <person name="Noviana Z."/>
        </authorList>
    </citation>
    <scope>NUCLEOTIDE SEQUENCE [LARGE SCALE GENOMIC DNA]</scope>
    <source>
        <strain evidence="1 2">R5913</strain>
    </source>
</reference>
<accession>A0A5J6MPE6</accession>
<gene>
    <name evidence="1" type="ORF">FRZ44_47520</name>
</gene>
<protein>
    <submittedName>
        <fullName evidence="1">Uncharacterized protein</fullName>
    </submittedName>
</protein>
<name>A0A5J6MPE6_9PROT</name>
<dbReference type="AlphaFoldDB" id="A0A5J6MPE6"/>
<evidence type="ECO:0000313" key="2">
    <source>
        <dbReference type="Proteomes" id="UP000326202"/>
    </source>
</evidence>
<dbReference type="EMBL" id="CP042906">
    <property type="protein sequence ID" value="QEX19438.1"/>
    <property type="molecule type" value="Genomic_DNA"/>
</dbReference>